<dbReference type="PANTHER" id="PTHR11557:SF0">
    <property type="entry name" value="PORPHOBILINOGEN DEAMINASE"/>
    <property type="match status" value="1"/>
</dbReference>
<comment type="subunit">
    <text evidence="6">Monomer.</text>
</comment>
<dbReference type="EMBL" id="JBIAXI010000018">
    <property type="protein sequence ID" value="MFF4776592.1"/>
    <property type="molecule type" value="Genomic_DNA"/>
</dbReference>
<dbReference type="PIRSF" id="PIRSF001438">
    <property type="entry name" value="4pyrrol_synth_OHMeBilane_synth"/>
    <property type="match status" value="1"/>
</dbReference>
<dbReference type="InterPro" id="IPR022419">
    <property type="entry name" value="Porphobilin_deaminase_cofac_BS"/>
</dbReference>
<dbReference type="Pfam" id="PF03900">
    <property type="entry name" value="Porphobil_deamC"/>
    <property type="match status" value="1"/>
</dbReference>
<dbReference type="Gene3D" id="3.30.160.40">
    <property type="entry name" value="Porphobilinogen deaminase, C-terminal domain"/>
    <property type="match status" value="1"/>
</dbReference>
<dbReference type="GO" id="GO:0004418">
    <property type="term" value="F:hydroxymethylbilane synthase activity"/>
    <property type="evidence" value="ECO:0007669"/>
    <property type="project" value="UniProtKB-EC"/>
</dbReference>
<dbReference type="InterPro" id="IPR022418">
    <property type="entry name" value="Porphobilinogen_deaminase_C"/>
</dbReference>
<evidence type="ECO:0000256" key="5">
    <source>
        <dbReference type="ARBA" id="ARBA00048169"/>
    </source>
</evidence>
<evidence type="ECO:0000256" key="4">
    <source>
        <dbReference type="ARBA" id="ARBA00023244"/>
    </source>
</evidence>
<feature type="modified residue" description="S-(dipyrrolylmethanemethyl)cysteine" evidence="6">
    <location>
        <position position="267"/>
    </location>
</feature>
<comment type="similarity">
    <text evidence="2 6">Belongs to the HMBS family.</text>
</comment>
<comment type="caution">
    <text evidence="9">The sequence shown here is derived from an EMBL/GenBank/DDBJ whole genome shotgun (WGS) entry which is preliminary data.</text>
</comment>
<comment type="cofactor">
    <cofactor evidence="6">
        <name>dipyrromethane</name>
        <dbReference type="ChEBI" id="CHEBI:60342"/>
    </cofactor>
    <text evidence="6">Binds 1 dipyrromethane group covalently.</text>
</comment>
<organism evidence="9 10">
    <name type="scientific">Microtetraspora fusca</name>
    <dbReference type="NCBI Taxonomy" id="1997"/>
    <lineage>
        <taxon>Bacteria</taxon>
        <taxon>Bacillati</taxon>
        <taxon>Actinomycetota</taxon>
        <taxon>Actinomycetes</taxon>
        <taxon>Streptosporangiales</taxon>
        <taxon>Streptosporangiaceae</taxon>
        <taxon>Microtetraspora</taxon>
    </lineage>
</organism>
<dbReference type="EC" id="2.5.1.61" evidence="6"/>
<keyword evidence="10" id="KW-1185">Reference proteome</keyword>
<dbReference type="SUPFAM" id="SSF53850">
    <property type="entry name" value="Periplasmic binding protein-like II"/>
    <property type="match status" value="1"/>
</dbReference>
<evidence type="ECO:0000259" key="7">
    <source>
        <dbReference type="Pfam" id="PF01379"/>
    </source>
</evidence>
<proteinExistence type="inferred from homology"/>
<evidence type="ECO:0000313" key="10">
    <source>
        <dbReference type="Proteomes" id="UP001602119"/>
    </source>
</evidence>
<reference evidence="9 10" key="1">
    <citation type="submission" date="2024-10" db="EMBL/GenBank/DDBJ databases">
        <title>The Natural Products Discovery Center: Release of the First 8490 Sequenced Strains for Exploring Actinobacteria Biosynthetic Diversity.</title>
        <authorList>
            <person name="Kalkreuter E."/>
            <person name="Kautsar S.A."/>
            <person name="Yang D."/>
            <person name="Bader C.D."/>
            <person name="Teijaro C.N."/>
            <person name="Fluegel L."/>
            <person name="Davis C.M."/>
            <person name="Simpson J.R."/>
            <person name="Lauterbach L."/>
            <person name="Steele A.D."/>
            <person name="Gui C."/>
            <person name="Meng S."/>
            <person name="Li G."/>
            <person name="Viehrig K."/>
            <person name="Ye F."/>
            <person name="Su P."/>
            <person name="Kiefer A.F."/>
            <person name="Nichols A."/>
            <person name="Cepeda A.J."/>
            <person name="Yan W."/>
            <person name="Fan B."/>
            <person name="Jiang Y."/>
            <person name="Adhikari A."/>
            <person name="Zheng C.-J."/>
            <person name="Schuster L."/>
            <person name="Cowan T.M."/>
            <person name="Smanski M.J."/>
            <person name="Chevrette M.G."/>
            <person name="De Carvalho L.P.S."/>
            <person name="Shen B."/>
        </authorList>
    </citation>
    <scope>NUCLEOTIDE SEQUENCE [LARGE SCALE GENOMIC DNA]</scope>
    <source>
        <strain evidence="9 10">NPDC001281</strain>
    </source>
</reference>
<dbReference type="InterPro" id="IPR036803">
    <property type="entry name" value="Porphobilinogen_deaminase_C_sf"/>
</dbReference>
<comment type="catalytic activity">
    <reaction evidence="5 6">
        <text>4 porphobilinogen + H2O = hydroxymethylbilane + 4 NH4(+)</text>
        <dbReference type="Rhea" id="RHEA:13185"/>
        <dbReference type="ChEBI" id="CHEBI:15377"/>
        <dbReference type="ChEBI" id="CHEBI:28938"/>
        <dbReference type="ChEBI" id="CHEBI:57845"/>
        <dbReference type="ChEBI" id="CHEBI:58126"/>
        <dbReference type="EC" id="2.5.1.61"/>
    </reaction>
</comment>
<feature type="domain" description="Porphobilinogen deaminase C-terminal" evidence="8">
    <location>
        <begin position="252"/>
        <end position="321"/>
    </location>
</feature>
<name>A0ABW6VB94_MICFU</name>
<dbReference type="Proteomes" id="UP001602119">
    <property type="component" value="Unassembled WGS sequence"/>
</dbReference>
<dbReference type="Pfam" id="PF01379">
    <property type="entry name" value="Porphobil_deam"/>
    <property type="match status" value="1"/>
</dbReference>
<dbReference type="PRINTS" id="PR00151">
    <property type="entry name" value="PORPHBDMNASE"/>
</dbReference>
<dbReference type="HAMAP" id="MF_00260">
    <property type="entry name" value="Porphobil_deam"/>
    <property type="match status" value="1"/>
</dbReference>
<evidence type="ECO:0000256" key="1">
    <source>
        <dbReference type="ARBA" id="ARBA00002869"/>
    </source>
</evidence>
<evidence type="ECO:0000256" key="3">
    <source>
        <dbReference type="ARBA" id="ARBA00022679"/>
    </source>
</evidence>
<dbReference type="InterPro" id="IPR000860">
    <property type="entry name" value="HemC"/>
</dbReference>
<dbReference type="PANTHER" id="PTHR11557">
    <property type="entry name" value="PORPHOBILINOGEN DEAMINASE"/>
    <property type="match status" value="1"/>
</dbReference>
<evidence type="ECO:0000313" key="9">
    <source>
        <dbReference type="EMBL" id="MFF4776592.1"/>
    </source>
</evidence>
<dbReference type="Gene3D" id="3.40.190.10">
    <property type="entry name" value="Periplasmic binding protein-like II"/>
    <property type="match status" value="2"/>
</dbReference>
<accession>A0ABW6VB94</accession>
<comment type="function">
    <text evidence="1 6">Tetrapolymerization of the monopyrrole PBG into the hydroxymethylbilane pre-uroporphyrinogen in several discrete steps.</text>
</comment>
<evidence type="ECO:0000259" key="8">
    <source>
        <dbReference type="Pfam" id="PF03900"/>
    </source>
</evidence>
<dbReference type="InterPro" id="IPR022417">
    <property type="entry name" value="Porphobilin_deaminase_N"/>
</dbReference>
<evidence type="ECO:0000256" key="2">
    <source>
        <dbReference type="ARBA" id="ARBA00005638"/>
    </source>
</evidence>
<gene>
    <name evidence="6 9" type="primary">hemC</name>
    <name evidence="9" type="ORF">ACFY05_27400</name>
</gene>
<evidence type="ECO:0000256" key="6">
    <source>
        <dbReference type="HAMAP-Rule" id="MF_00260"/>
    </source>
</evidence>
<dbReference type="RefSeq" id="WP_387344974.1">
    <property type="nucleotide sequence ID" value="NZ_JBIAXI010000018.1"/>
</dbReference>
<dbReference type="SUPFAM" id="SSF54782">
    <property type="entry name" value="Porphobilinogen deaminase (hydroxymethylbilane synthase), C-terminal domain"/>
    <property type="match status" value="1"/>
</dbReference>
<keyword evidence="4 6" id="KW-0627">Porphyrin biosynthesis</keyword>
<sequence>MTDGLPDVLLSRFGESPLRIGTRTSALARVQAEHVATLISKHIPGIQTEIVPTQVSADLWPGDLAELGGKGAFSKEIDRALVSGQIDAAVHCMKDVPGDVPLAEGTAFGAYLPRDDVHDIVVTRDGTPLADLPAGSLIGTSSVRRRAQLTMYRPDLRTERIRGNIDTRLAKLEGSDSRYAALILARAGLKRLGVLGQHHYEVLPVEFHPSDAGVVSMVPAVGAGVIGIQARQADAPVMRLLDELNDPPTARHILAERTMLHMLRGHCNSPIAGYASTTGDGALSLFGMVFNRDGSQFVRSHAWGEADDPATLGSRVAADLLHQGARRLITATRK</sequence>
<protein>
    <recommendedName>
        <fullName evidence="6">Porphobilinogen deaminase</fullName>
        <shortName evidence="6">PBG</shortName>
        <ecNumber evidence="6">2.5.1.61</ecNumber>
    </recommendedName>
    <alternativeName>
        <fullName evidence="6">Hydroxymethylbilane synthase</fullName>
        <shortName evidence="6">HMBS</shortName>
    </alternativeName>
    <alternativeName>
        <fullName evidence="6">Pre-uroporphyrinogen synthase</fullName>
    </alternativeName>
</protein>
<keyword evidence="3 6" id="KW-0808">Transferase</keyword>
<dbReference type="NCBIfam" id="TIGR00212">
    <property type="entry name" value="hemC"/>
    <property type="match status" value="1"/>
</dbReference>
<comment type="miscellaneous">
    <text evidence="6">The porphobilinogen subunits are added to the dipyrromethane group.</text>
</comment>
<feature type="domain" description="Porphobilinogen deaminase N-terminal" evidence="7">
    <location>
        <begin position="18"/>
        <end position="237"/>
    </location>
</feature>
<dbReference type="PROSITE" id="PS00533">
    <property type="entry name" value="PORPHOBILINOGEN_DEAM"/>
    <property type="match status" value="1"/>
</dbReference>